<accession>A0ABV7CNL9</accession>
<evidence type="ECO:0000256" key="1">
    <source>
        <dbReference type="SAM" id="MobiDB-lite"/>
    </source>
</evidence>
<sequence>MSYNKSTKSIANALLLMLGSVFLLAGCQSTGSKQSRVTSVGPTLNGPQSSSLKGSSEKQYNYTSNIFLDVAIPVFDPGIPLDDNGHIDDEEVVEQDIWPQVRRLEANRFAIETKKALAKTKAFGAINVTPDASSSSDLYIIGRINHSDTETVAVGVRVIDASNKIWGEQTFEHRVGEGFYRDALRKEDNPYGPIFDNVAAYVYSLLMKRSEQEKQQVQQIADVRYAAMYSPEVFGPYLKEKSQGFFSNSQVYTLTGLPSAQDPMYQRIAMIKAKDEQFVDNLQTSYEAFYADTHDAYRTYQRETLPIAVDIRRQKTERAKAQALAAIGIIGGVLLSKNSNSTAGNVGAVVAAAVGAYNLNEAIQSNKAIHAQRDVLEEKGQNLDIKVTPQVVEFNEQTIELTGTAKEQYSQFRHKLLQIYQIEATPDHQL</sequence>
<feature type="region of interest" description="Disordered" evidence="1">
    <location>
        <begin position="32"/>
        <end position="56"/>
    </location>
</feature>
<name>A0ABV7CNL9_9GAMM</name>
<dbReference type="PROSITE" id="PS51257">
    <property type="entry name" value="PROKAR_LIPOPROTEIN"/>
    <property type="match status" value="1"/>
</dbReference>
<keyword evidence="4" id="KW-1185">Reference proteome</keyword>
<evidence type="ECO:0008006" key="5">
    <source>
        <dbReference type="Google" id="ProtNLM"/>
    </source>
</evidence>
<evidence type="ECO:0000313" key="4">
    <source>
        <dbReference type="Proteomes" id="UP001595453"/>
    </source>
</evidence>
<dbReference type="Proteomes" id="UP001595453">
    <property type="component" value="Unassembled WGS sequence"/>
</dbReference>
<dbReference type="RefSeq" id="WP_377126537.1">
    <property type="nucleotide sequence ID" value="NZ_JBHRSD010000029.1"/>
</dbReference>
<keyword evidence="2" id="KW-0732">Signal</keyword>
<evidence type="ECO:0000313" key="3">
    <source>
        <dbReference type="EMBL" id="MFC3034031.1"/>
    </source>
</evidence>
<feature type="signal peptide" evidence="2">
    <location>
        <begin position="1"/>
        <end position="25"/>
    </location>
</feature>
<reference evidence="4" key="1">
    <citation type="journal article" date="2019" name="Int. J. Syst. Evol. Microbiol.">
        <title>The Global Catalogue of Microorganisms (GCM) 10K type strain sequencing project: providing services to taxonomists for standard genome sequencing and annotation.</title>
        <authorList>
            <consortium name="The Broad Institute Genomics Platform"/>
            <consortium name="The Broad Institute Genome Sequencing Center for Infectious Disease"/>
            <person name="Wu L."/>
            <person name="Ma J."/>
        </authorList>
    </citation>
    <scope>NUCLEOTIDE SEQUENCE [LARGE SCALE GENOMIC DNA]</scope>
    <source>
        <strain evidence="4">KCTC 42730</strain>
    </source>
</reference>
<comment type="caution">
    <text evidence="3">The sequence shown here is derived from an EMBL/GenBank/DDBJ whole genome shotgun (WGS) entry which is preliminary data.</text>
</comment>
<protein>
    <recommendedName>
        <fullName evidence="5">Lipoprotein</fullName>
    </recommendedName>
</protein>
<proteinExistence type="predicted"/>
<feature type="chain" id="PRO_5045140751" description="Lipoprotein" evidence="2">
    <location>
        <begin position="26"/>
        <end position="430"/>
    </location>
</feature>
<organism evidence="3 4">
    <name type="scientific">Pseudoalteromonas fenneropenaei</name>
    <dbReference type="NCBI Taxonomy" id="1737459"/>
    <lineage>
        <taxon>Bacteria</taxon>
        <taxon>Pseudomonadati</taxon>
        <taxon>Pseudomonadota</taxon>
        <taxon>Gammaproteobacteria</taxon>
        <taxon>Alteromonadales</taxon>
        <taxon>Pseudoalteromonadaceae</taxon>
        <taxon>Pseudoalteromonas</taxon>
    </lineage>
</organism>
<evidence type="ECO:0000256" key="2">
    <source>
        <dbReference type="SAM" id="SignalP"/>
    </source>
</evidence>
<dbReference type="EMBL" id="JBHRSD010000029">
    <property type="protein sequence ID" value="MFC3034031.1"/>
    <property type="molecule type" value="Genomic_DNA"/>
</dbReference>
<gene>
    <name evidence="3" type="ORF">ACFOEE_16085</name>
</gene>